<dbReference type="InterPro" id="IPR036874">
    <property type="entry name" value="Carbonic_anhydrase_sf"/>
</dbReference>
<dbReference type="Pfam" id="PF00484">
    <property type="entry name" value="Pro_CA"/>
    <property type="match status" value="1"/>
</dbReference>
<dbReference type="HOGENOM" id="CLU_053879_4_1_11"/>
<comment type="cofactor">
    <cofactor evidence="7">
        <name>Zn(2+)</name>
        <dbReference type="ChEBI" id="CHEBI:29105"/>
    </cofactor>
    <text evidence="7">Binds 1 zinc ion per subunit.</text>
</comment>
<feature type="binding site" evidence="7">
    <location>
        <position position="102"/>
    </location>
    <ligand>
        <name>Zn(2+)</name>
        <dbReference type="ChEBI" id="CHEBI:29105"/>
    </ligand>
</feature>
<dbReference type="InterPro" id="IPR001765">
    <property type="entry name" value="Carbonic_anhydrase"/>
</dbReference>
<reference evidence="10 12" key="2">
    <citation type="submission" date="2018-12" db="EMBL/GenBank/DDBJ databases">
        <authorList>
            <consortium name="Pathogen Informatics"/>
        </authorList>
    </citation>
    <scope>NUCLEOTIDE SEQUENCE [LARGE SCALE GENOMIC DNA]</scope>
    <source>
        <strain evidence="10 12">NCTC949</strain>
    </source>
</reference>
<dbReference type="EMBL" id="CP011312">
    <property type="protein sequence ID" value="AKE40751.1"/>
    <property type="molecule type" value="Genomic_DNA"/>
</dbReference>
<sequence>MRDPQAVWASLLEGNARFVAGTPHRPNQDQARRLELTGGQSPRMAVFTCGDSRVPVEILFDVGLGDVFVVRTAGEVIDSGVLASLEFAIVGLGVEVVVVLGHESCGAVKAALSVIEGGEVPGGHQRTLVEQITPSILEARSDGKTSMADFERHHAEETVRRIIDTSPVIAKAVEKGDTRLIAARYRLSDGAVEELEVFS</sequence>
<name>A0A0F6TD13_9CORY</name>
<dbReference type="Gene3D" id="3.40.1050.10">
    <property type="entry name" value="Carbonic anhydrase"/>
    <property type="match status" value="1"/>
</dbReference>
<evidence type="ECO:0000256" key="2">
    <source>
        <dbReference type="ARBA" id="ARBA00012925"/>
    </source>
</evidence>
<dbReference type="InterPro" id="IPR015892">
    <property type="entry name" value="Carbonic_anhydrase_CS"/>
</dbReference>
<dbReference type="EC" id="4.2.1.1" evidence="2 8"/>
<evidence type="ECO:0000256" key="7">
    <source>
        <dbReference type="PIRSR" id="PIRSR601765-1"/>
    </source>
</evidence>
<proteinExistence type="inferred from homology"/>
<reference evidence="9 11" key="1">
    <citation type="journal article" date="2015" name="Genome Announc.">
        <title>Complete Genome Sequence of Corynebacterium kutscheri DSM 20755, a Corynebacterial Type Strain with Remarkably Low G+C Content of Chromosomal DNA.</title>
        <authorList>
            <person name="Ruckert C."/>
            <person name="Albersmeier A."/>
            <person name="Winkler A."/>
            <person name="Tauch A."/>
        </authorList>
    </citation>
    <scope>NUCLEOTIDE SEQUENCE [LARGE SCALE GENOMIC DNA]</scope>
    <source>
        <strain evidence="9 11">DSM 20755</strain>
    </source>
</reference>
<evidence type="ECO:0000256" key="5">
    <source>
        <dbReference type="ARBA" id="ARBA00024993"/>
    </source>
</evidence>
<comment type="similarity">
    <text evidence="1 8">Belongs to the beta-class carbonic anhydrase family.</text>
</comment>
<organism evidence="9 11">
    <name type="scientific">Corynebacterium kutscheri</name>
    <dbReference type="NCBI Taxonomy" id="35755"/>
    <lineage>
        <taxon>Bacteria</taxon>
        <taxon>Bacillati</taxon>
        <taxon>Actinomycetota</taxon>
        <taxon>Actinomycetes</taxon>
        <taxon>Mycobacteriales</taxon>
        <taxon>Corynebacteriaceae</taxon>
        <taxon>Corynebacterium</taxon>
    </lineage>
</organism>
<evidence type="ECO:0000313" key="12">
    <source>
        <dbReference type="Proteomes" id="UP000271380"/>
    </source>
</evidence>
<keyword evidence="3 7" id="KW-0862">Zinc</keyword>
<dbReference type="Proteomes" id="UP000033457">
    <property type="component" value="Chromosome"/>
</dbReference>
<dbReference type="EMBL" id="LR134377">
    <property type="protein sequence ID" value="VEH04574.1"/>
    <property type="molecule type" value="Genomic_DNA"/>
</dbReference>
<dbReference type="GO" id="GO:0015976">
    <property type="term" value="P:carbon utilization"/>
    <property type="evidence" value="ECO:0007669"/>
    <property type="project" value="InterPro"/>
</dbReference>
<feature type="binding site" evidence="7">
    <location>
        <position position="51"/>
    </location>
    <ligand>
        <name>Zn(2+)</name>
        <dbReference type="ChEBI" id="CHEBI:29105"/>
    </ligand>
</feature>
<dbReference type="SUPFAM" id="SSF53056">
    <property type="entry name" value="beta-carbonic anhydrase, cab"/>
    <property type="match status" value="1"/>
</dbReference>
<dbReference type="PANTHER" id="PTHR11002:SF79">
    <property type="entry name" value="CARBONIC ANHYDRASE 2"/>
    <property type="match status" value="1"/>
</dbReference>
<evidence type="ECO:0000256" key="6">
    <source>
        <dbReference type="ARBA" id="ARBA00048348"/>
    </source>
</evidence>
<dbReference type="RefSeq" id="WP_046438884.1">
    <property type="nucleotide sequence ID" value="NZ_CP011312.1"/>
</dbReference>
<dbReference type="OrthoDB" id="9797527at2"/>
<evidence type="ECO:0000256" key="8">
    <source>
        <dbReference type="RuleBase" id="RU003956"/>
    </source>
</evidence>
<dbReference type="KEGG" id="cku:UL82_02630"/>
<keyword evidence="11" id="KW-1185">Reference proteome</keyword>
<accession>A0A0F6TD13</accession>
<evidence type="ECO:0000313" key="10">
    <source>
        <dbReference type="EMBL" id="VEH04574.1"/>
    </source>
</evidence>
<dbReference type="STRING" id="35755.UL82_02630"/>
<protein>
    <recommendedName>
        <fullName evidence="2 8">Carbonic anhydrase</fullName>
        <ecNumber evidence="2 8">4.2.1.1</ecNumber>
    </recommendedName>
    <alternativeName>
        <fullName evidence="8">Carbonate dehydratase</fullName>
    </alternativeName>
</protein>
<feature type="binding site" evidence="7">
    <location>
        <position position="105"/>
    </location>
    <ligand>
        <name>Zn(2+)</name>
        <dbReference type="ChEBI" id="CHEBI:29105"/>
    </ligand>
</feature>
<keyword evidence="4 8" id="KW-0456">Lyase</keyword>
<evidence type="ECO:0000313" key="9">
    <source>
        <dbReference type="EMBL" id="AKE40751.1"/>
    </source>
</evidence>
<dbReference type="PROSITE" id="PS00705">
    <property type="entry name" value="PROK_CO2_ANHYDRASE_2"/>
    <property type="match status" value="1"/>
</dbReference>
<comment type="catalytic activity">
    <reaction evidence="6 8">
        <text>hydrogencarbonate + H(+) = CO2 + H2O</text>
        <dbReference type="Rhea" id="RHEA:10748"/>
        <dbReference type="ChEBI" id="CHEBI:15377"/>
        <dbReference type="ChEBI" id="CHEBI:15378"/>
        <dbReference type="ChEBI" id="CHEBI:16526"/>
        <dbReference type="ChEBI" id="CHEBI:17544"/>
        <dbReference type="EC" id="4.2.1.1"/>
    </reaction>
</comment>
<evidence type="ECO:0000313" key="11">
    <source>
        <dbReference type="Proteomes" id="UP000033457"/>
    </source>
</evidence>
<dbReference type="AlphaFoldDB" id="A0A0F6TD13"/>
<evidence type="ECO:0000256" key="1">
    <source>
        <dbReference type="ARBA" id="ARBA00006217"/>
    </source>
</evidence>
<gene>
    <name evidence="10" type="primary">bca</name>
    <name evidence="10" type="ORF">NCTC949_00165</name>
    <name evidence="9" type="ORF">UL82_02630</name>
</gene>
<feature type="binding site" evidence="7">
    <location>
        <position position="49"/>
    </location>
    <ligand>
        <name>Zn(2+)</name>
        <dbReference type="ChEBI" id="CHEBI:29105"/>
    </ligand>
</feature>
<evidence type="ECO:0000256" key="3">
    <source>
        <dbReference type="ARBA" id="ARBA00022833"/>
    </source>
</evidence>
<dbReference type="GO" id="GO:0008270">
    <property type="term" value="F:zinc ion binding"/>
    <property type="evidence" value="ECO:0007669"/>
    <property type="project" value="UniProtKB-UniRule"/>
</dbReference>
<dbReference type="PANTHER" id="PTHR11002">
    <property type="entry name" value="CARBONIC ANHYDRASE"/>
    <property type="match status" value="1"/>
</dbReference>
<comment type="function">
    <text evidence="5">Catalyzes the reversible hydration of carbon dioxide to form bicarbonate.</text>
</comment>
<keyword evidence="7" id="KW-0479">Metal-binding</keyword>
<evidence type="ECO:0000256" key="4">
    <source>
        <dbReference type="ARBA" id="ARBA00023239"/>
    </source>
</evidence>
<dbReference type="GO" id="GO:0004089">
    <property type="term" value="F:carbonate dehydratase activity"/>
    <property type="evidence" value="ECO:0007669"/>
    <property type="project" value="UniProtKB-UniRule"/>
</dbReference>
<dbReference type="SMART" id="SM00947">
    <property type="entry name" value="Pro_CA"/>
    <property type="match status" value="1"/>
</dbReference>
<dbReference type="Proteomes" id="UP000271380">
    <property type="component" value="Chromosome"/>
</dbReference>
<comment type="function">
    <text evidence="8">Reversible hydration of carbon dioxide.</text>
</comment>